<feature type="compositionally biased region" description="Low complexity" evidence="1">
    <location>
        <begin position="36"/>
        <end position="53"/>
    </location>
</feature>
<reference evidence="4 5" key="1">
    <citation type="submission" date="2017-11" db="EMBL/GenBank/DDBJ databases">
        <title>Genomic Encyclopedia of Archaeal and Bacterial Type Strains, Phase II (KMG-II): From Individual Species to Whole Genera.</title>
        <authorList>
            <person name="Goeker M."/>
        </authorList>
    </citation>
    <scope>NUCLEOTIDE SEQUENCE [LARGE SCALE GENOMIC DNA]</scope>
    <source>
        <strain evidence="4 5">DSM 27393</strain>
    </source>
</reference>
<evidence type="ECO:0000313" key="4">
    <source>
        <dbReference type="EMBL" id="PJJ70692.1"/>
    </source>
</evidence>
<accession>A0A2M9CFS0</accession>
<dbReference type="OrthoDB" id="556502at2"/>
<protein>
    <recommendedName>
        <fullName evidence="6">Ig-like domain-containing protein</fullName>
    </recommendedName>
</protein>
<keyword evidence="2" id="KW-0812">Transmembrane</keyword>
<feature type="compositionally biased region" description="Polar residues" evidence="1">
    <location>
        <begin position="568"/>
        <end position="584"/>
    </location>
</feature>
<feature type="chain" id="PRO_5014961354" description="Ig-like domain-containing protein" evidence="3">
    <location>
        <begin position="34"/>
        <end position="617"/>
    </location>
</feature>
<feature type="compositionally biased region" description="Low complexity" evidence="1">
    <location>
        <begin position="63"/>
        <end position="73"/>
    </location>
</feature>
<feature type="transmembrane region" description="Helical" evidence="2">
    <location>
        <begin position="590"/>
        <end position="612"/>
    </location>
</feature>
<evidence type="ECO:0000313" key="5">
    <source>
        <dbReference type="Proteomes" id="UP000228758"/>
    </source>
</evidence>
<gene>
    <name evidence="4" type="ORF">CLV46_0214</name>
</gene>
<dbReference type="RefSeq" id="WP_100363084.1">
    <property type="nucleotide sequence ID" value="NZ_PGFF01000001.1"/>
</dbReference>
<keyword evidence="2" id="KW-1133">Transmembrane helix</keyword>
<comment type="caution">
    <text evidence="4">The sequence shown here is derived from an EMBL/GenBank/DDBJ whole genome shotgun (WGS) entry which is preliminary data.</text>
</comment>
<dbReference type="EMBL" id="PGFF01000001">
    <property type="protein sequence ID" value="PJJ70692.1"/>
    <property type="molecule type" value="Genomic_DNA"/>
</dbReference>
<feature type="region of interest" description="Disordered" evidence="1">
    <location>
        <begin position="36"/>
        <end position="105"/>
    </location>
</feature>
<dbReference type="AlphaFoldDB" id="A0A2M9CFS0"/>
<feature type="region of interest" description="Disordered" evidence="1">
    <location>
        <begin position="546"/>
        <end position="584"/>
    </location>
</feature>
<organism evidence="4 5">
    <name type="scientific">Diaminobutyricimonas aerilata</name>
    <dbReference type="NCBI Taxonomy" id="1162967"/>
    <lineage>
        <taxon>Bacteria</taxon>
        <taxon>Bacillati</taxon>
        <taxon>Actinomycetota</taxon>
        <taxon>Actinomycetes</taxon>
        <taxon>Micrococcales</taxon>
        <taxon>Microbacteriaceae</taxon>
        <taxon>Diaminobutyricimonas</taxon>
    </lineage>
</organism>
<keyword evidence="5" id="KW-1185">Reference proteome</keyword>
<feature type="signal peptide" evidence="3">
    <location>
        <begin position="1"/>
        <end position="33"/>
    </location>
</feature>
<evidence type="ECO:0000256" key="3">
    <source>
        <dbReference type="SAM" id="SignalP"/>
    </source>
</evidence>
<feature type="compositionally biased region" description="Pro residues" evidence="1">
    <location>
        <begin position="86"/>
        <end position="98"/>
    </location>
</feature>
<sequence>MRTHAHRTPLLAAATALALMGGLAVAAAPAAFADEVSSSGSTSVETPAEAAPPAAEPAPEPTSEPAVEPASEAPAPPAPEAITAPAPTPAAEPVPEPSAEPVSDVPAAAVPQALAEPTEDPNPPKVINTVPAPGAVYNAGTKVTVAFECVDPDDPIVYCGTHLHELGDEVTLEPGSYHWRFYANNARKQTITDVHFRVLPYDTTPPVVTIDAPAVPASGWYRSETDVVFTAADSSEVSYVLIELADGTTRNSVGPVLEHHFREGITVANVWAADHYNNKSAPIPIVVKVDSTAPTISVQTPAGPFEVGDDVDLDFSCADAASGVDECSAGSATGDKLDTRAPGDYAIDIRAEDRAGHLATSTFTYTVLAPDTEAPRVMLDMPAPNARGWYTHPVDALLWADDAEGRGVKSLDWKVTGPEPSSGSSELEQALRFAADGVHTITASASDSVGNDSGPSEFILRVDSTAPMIDDNTKLTFVQGAVADFSSLCTDATSGVAECGEPPVLAAAVWPTDTLGEHTVTIGAVDHAGNIATAEVTYEVIAAPAVEPDPTEPDPATGQPGTEHPVTEQPTGAHPQSTRTSQLASTGASAPIAAVLWAGLLLLLGAAGVIVMRRTTA</sequence>
<proteinExistence type="predicted"/>
<dbReference type="InterPro" id="IPR006311">
    <property type="entry name" value="TAT_signal"/>
</dbReference>
<dbReference type="PROSITE" id="PS51318">
    <property type="entry name" value="TAT"/>
    <property type="match status" value="1"/>
</dbReference>
<dbReference type="Proteomes" id="UP000228758">
    <property type="component" value="Unassembled WGS sequence"/>
</dbReference>
<name>A0A2M9CFS0_9MICO</name>
<keyword evidence="3" id="KW-0732">Signal</keyword>
<keyword evidence="2" id="KW-0472">Membrane</keyword>
<evidence type="ECO:0000256" key="1">
    <source>
        <dbReference type="SAM" id="MobiDB-lite"/>
    </source>
</evidence>
<evidence type="ECO:0008006" key="6">
    <source>
        <dbReference type="Google" id="ProtNLM"/>
    </source>
</evidence>
<evidence type="ECO:0000256" key="2">
    <source>
        <dbReference type="SAM" id="Phobius"/>
    </source>
</evidence>